<dbReference type="PANTHER" id="PTHR30429">
    <property type="entry name" value="D-METHIONINE-BINDING LIPOPROTEIN METQ"/>
    <property type="match status" value="1"/>
</dbReference>
<evidence type="ECO:0000256" key="6">
    <source>
        <dbReference type="PIRNR" id="PIRNR002854"/>
    </source>
</evidence>
<dbReference type="GO" id="GO:0016020">
    <property type="term" value="C:membrane"/>
    <property type="evidence" value="ECO:0007669"/>
    <property type="project" value="UniProtKB-SubCell"/>
</dbReference>
<protein>
    <recommendedName>
        <fullName evidence="6">Lipoprotein</fullName>
    </recommendedName>
</protein>
<comment type="similarity">
    <text evidence="6">Belongs to the nlpA lipoprotein family.</text>
</comment>
<accession>A0A917KH52</accession>
<evidence type="ECO:0000313" key="9">
    <source>
        <dbReference type="Proteomes" id="UP000637695"/>
    </source>
</evidence>
<dbReference type="Gene3D" id="3.40.190.10">
    <property type="entry name" value="Periplasmic binding protein-like II"/>
    <property type="match status" value="2"/>
</dbReference>
<gene>
    <name evidence="8" type="ORF">GCM10010885_20610</name>
</gene>
<evidence type="ECO:0000256" key="7">
    <source>
        <dbReference type="SAM" id="SignalP"/>
    </source>
</evidence>
<dbReference type="RefSeq" id="WP_229776812.1">
    <property type="nucleotide sequence ID" value="NZ_BMOY01000036.1"/>
</dbReference>
<evidence type="ECO:0000256" key="2">
    <source>
        <dbReference type="ARBA" id="ARBA00022729"/>
    </source>
</evidence>
<organism evidence="8 9">
    <name type="scientific">Alicyclobacillus cellulosilyticus</name>
    <dbReference type="NCBI Taxonomy" id="1003997"/>
    <lineage>
        <taxon>Bacteria</taxon>
        <taxon>Bacillati</taxon>
        <taxon>Bacillota</taxon>
        <taxon>Bacilli</taxon>
        <taxon>Bacillales</taxon>
        <taxon>Alicyclobacillaceae</taxon>
        <taxon>Alicyclobacillus</taxon>
    </lineage>
</organism>
<dbReference type="PANTHER" id="PTHR30429:SF0">
    <property type="entry name" value="METHIONINE-BINDING LIPOPROTEIN METQ"/>
    <property type="match status" value="1"/>
</dbReference>
<proteinExistence type="inferred from homology"/>
<feature type="signal peptide" evidence="7">
    <location>
        <begin position="1"/>
        <end position="33"/>
    </location>
</feature>
<evidence type="ECO:0000313" key="8">
    <source>
        <dbReference type="EMBL" id="GGJ11198.1"/>
    </source>
</evidence>
<keyword evidence="3" id="KW-0472">Membrane</keyword>
<dbReference type="Pfam" id="PF03180">
    <property type="entry name" value="Lipoprotein_9"/>
    <property type="match status" value="1"/>
</dbReference>
<keyword evidence="9" id="KW-1185">Reference proteome</keyword>
<name>A0A917KH52_9BACL</name>
<dbReference type="InterPro" id="IPR004872">
    <property type="entry name" value="Lipoprotein_NlpA"/>
</dbReference>
<evidence type="ECO:0000256" key="4">
    <source>
        <dbReference type="ARBA" id="ARBA00023139"/>
    </source>
</evidence>
<dbReference type="AlphaFoldDB" id="A0A917KH52"/>
<reference evidence="8" key="2">
    <citation type="submission" date="2020-09" db="EMBL/GenBank/DDBJ databases">
        <authorList>
            <person name="Sun Q."/>
            <person name="Ohkuma M."/>
        </authorList>
    </citation>
    <scope>NUCLEOTIDE SEQUENCE</scope>
    <source>
        <strain evidence="8">JCM 18487</strain>
    </source>
</reference>
<comment type="caution">
    <text evidence="8">The sequence shown here is derived from an EMBL/GenBank/DDBJ whole genome shotgun (WGS) entry which is preliminary data.</text>
</comment>
<feature type="chain" id="PRO_5037357260" description="Lipoprotein" evidence="7">
    <location>
        <begin position="34"/>
        <end position="297"/>
    </location>
</feature>
<dbReference type="SUPFAM" id="SSF53850">
    <property type="entry name" value="Periplasmic binding protein-like II"/>
    <property type="match status" value="1"/>
</dbReference>
<evidence type="ECO:0000256" key="3">
    <source>
        <dbReference type="ARBA" id="ARBA00023136"/>
    </source>
</evidence>
<evidence type="ECO:0000256" key="1">
    <source>
        <dbReference type="ARBA" id="ARBA00004635"/>
    </source>
</evidence>
<evidence type="ECO:0000256" key="5">
    <source>
        <dbReference type="ARBA" id="ARBA00023288"/>
    </source>
</evidence>
<keyword evidence="2 7" id="KW-0732">Signal</keyword>
<keyword evidence="5 6" id="KW-0449">Lipoprotein</keyword>
<sequence>MKWRMMAKFSLAGLLGAAILSGAANLAAPAAQAAKHAKHKQTVVLKVGAVPTPHAEILNFIKPELAKEGINLQVVVFNDYIQPNRALASGQLDANYFQHVPYLEDYNKKNGTHLVPTVSVHFEPLGLYPGKSKSLKDIPDGATIAVPNDTTNEARALLLLQSIGLIRLKQPANLQETVHDIVSNPHHIKIEEIDAAAIPRVKRDVNFAVINGNYAIQAGYHIQDALAAEKANSLAARTFANVIVVRQGDQNKPAIVALDKAITSPAVRKFIESHYHGSVVPIFLRYDPNGKIVGEIH</sequence>
<keyword evidence="4" id="KW-0564">Palmitate</keyword>
<dbReference type="EMBL" id="BMOY01000036">
    <property type="protein sequence ID" value="GGJ11198.1"/>
    <property type="molecule type" value="Genomic_DNA"/>
</dbReference>
<dbReference type="CDD" id="cd13597">
    <property type="entry name" value="PBP2_lipoprotein_Tp32"/>
    <property type="match status" value="1"/>
</dbReference>
<reference evidence="8" key="1">
    <citation type="journal article" date="2014" name="Int. J. Syst. Evol. Microbiol.">
        <title>Complete genome sequence of Corynebacterium casei LMG S-19264T (=DSM 44701T), isolated from a smear-ripened cheese.</title>
        <authorList>
            <consortium name="US DOE Joint Genome Institute (JGI-PGF)"/>
            <person name="Walter F."/>
            <person name="Albersmeier A."/>
            <person name="Kalinowski J."/>
            <person name="Ruckert C."/>
        </authorList>
    </citation>
    <scope>NUCLEOTIDE SEQUENCE</scope>
    <source>
        <strain evidence="8">JCM 18487</strain>
    </source>
</reference>
<comment type="subcellular location">
    <subcellularLocation>
        <location evidence="1">Membrane</location>
        <topology evidence="1">Lipid-anchor</topology>
    </subcellularLocation>
</comment>
<dbReference type="Proteomes" id="UP000637695">
    <property type="component" value="Unassembled WGS sequence"/>
</dbReference>
<dbReference type="PIRSF" id="PIRSF002854">
    <property type="entry name" value="MetQ"/>
    <property type="match status" value="1"/>
</dbReference>